<name>A0ABM6GKL1_9BIFI</name>
<accession>A0ABM6GKL1</accession>
<evidence type="ECO:0000313" key="3">
    <source>
        <dbReference type="Proteomes" id="UP000186260"/>
    </source>
</evidence>
<dbReference type="InterPro" id="IPR008044">
    <property type="entry name" value="Phage_lysin"/>
</dbReference>
<keyword evidence="3" id="KW-1185">Reference proteome</keyword>
<dbReference type="SUPFAM" id="SSF53955">
    <property type="entry name" value="Lysozyme-like"/>
    <property type="match status" value="1"/>
</dbReference>
<sequence length="368" mass="39641">MLIGWLLIGMAGSKAYADCLNNGNTSLLNNGSPSGVNRKEVFTKSNYHPPEKSSNSVAESIATYVEAVALDNSHGYSQARRGGNPDYDCSSLVFFAVKNAGINLTGGAFNTRSMGSVLKSHGFNEGVWSGNYRNAQHELLRGDIVVNPQAHTETYLGGGLFGGARHACPSGIEDGNPGDQCAASNEEIGIGKYLDAGLNYFYRYNGSGVASSNASGSSSAGVSQPASGSVINISGLCEKNMKAGAVKYDVSDCAIDLKNKGVHASPDEAKRIAMCVMHSTYGWGDDEYSCLVQMWNRESGWRWNAENRGSGAYGIPQSLPADKMASAGIDWRDNAETQIRWGLSYIKNRPQYGSPCKALQWWNEHHWY</sequence>
<dbReference type="Proteomes" id="UP000186260">
    <property type="component" value="Chromosome"/>
</dbReference>
<protein>
    <recommendedName>
        <fullName evidence="1">Bacteriophage lysin domain-containing protein</fullName>
    </recommendedName>
</protein>
<evidence type="ECO:0000313" key="2">
    <source>
        <dbReference type="EMBL" id="APW19312.1"/>
    </source>
</evidence>
<gene>
    <name evidence="2" type="ORF">BVL65_00445</name>
</gene>
<feature type="domain" description="Bacteriophage lysin" evidence="1">
    <location>
        <begin position="75"/>
        <end position="147"/>
    </location>
</feature>
<reference evidence="3" key="1">
    <citation type="submission" date="2017-01" db="EMBL/GenBank/DDBJ databases">
        <title>Gardnerella vaginalis bacteremia associated with severe acute encephalopathy in a young female patient: Case Report and characterization of the isolate.</title>
        <authorList>
            <person name="Tankovic J."/>
            <person name="Timinskas A."/>
            <person name="Zilnyte M."/>
            <person name="Janulaitiene M."/>
            <person name="Zvirbliene A."/>
            <person name="Pleckaityte M."/>
        </authorList>
    </citation>
    <scope>NUCLEOTIDE SEQUENCE [LARGE SCALE GENOMIC DNA]</scope>
    <source>
        <strain evidence="3">GV37</strain>
    </source>
</reference>
<dbReference type="Pfam" id="PF05382">
    <property type="entry name" value="Amidase_5"/>
    <property type="match status" value="1"/>
</dbReference>
<proteinExistence type="predicted"/>
<organism evidence="2 3">
    <name type="scientific">Gardnerella swidsinskii</name>
    <dbReference type="NCBI Taxonomy" id="2792979"/>
    <lineage>
        <taxon>Bacteria</taxon>
        <taxon>Bacillati</taxon>
        <taxon>Actinomycetota</taxon>
        <taxon>Actinomycetes</taxon>
        <taxon>Bifidobacteriales</taxon>
        <taxon>Bifidobacteriaceae</taxon>
        <taxon>Gardnerella</taxon>
    </lineage>
</organism>
<dbReference type="EMBL" id="CP019058">
    <property type="protein sequence ID" value="APW19312.1"/>
    <property type="molecule type" value="Genomic_DNA"/>
</dbReference>
<evidence type="ECO:0000259" key="1">
    <source>
        <dbReference type="Pfam" id="PF05382"/>
    </source>
</evidence>
<dbReference type="Gene3D" id="3.90.1720.10">
    <property type="entry name" value="endopeptidase domain like (from Nostoc punctiforme)"/>
    <property type="match status" value="1"/>
</dbReference>
<dbReference type="InterPro" id="IPR023346">
    <property type="entry name" value="Lysozyme-like_dom_sf"/>
</dbReference>